<organism evidence="6 7">
    <name type="scientific">Saccoglossus kowalevskii</name>
    <name type="common">Acorn worm</name>
    <dbReference type="NCBI Taxonomy" id="10224"/>
    <lineage>
        <taxon>Eukaryota</taxon>
        <taxon>Metazoa</taxon>
        <taxon>Hemichordata</taxon>
        <taxon>Enteropneusta</taxon>
        <taxon>Harrimaniidae</taxon>
        <taxon>Saccoglossus</taxon>
    </lineage>
</organism>
<dbReference type="Gene3D" id="2.120.10.30">
    <property type="entry name" value="TolB, C-terminal domain"/>
    <property type="match status" value="1"/>
</dbReference>
<name>A0ABM0MJK1_SACKO</name>
<protein>
    <recommendedName>
        <fullName evidence="5">Paraoxonase</fullName>
        <ecNumber evidence="5">3.1.1.2</ecNumber>
    </recommendedName>
</protein>
<dbReference type="GeneID" id="102809273"/>
<dbReference type="InterPro" id="IPR002640">
    <property type="entry name" value="Arylesterase"/>
</dbReference>
<keyword evidence="3 5" id="KW-1015">Disulfide bond</keyword>
<comment type="cofactor">
    <cofactor evidence="5">
        <name>Ca(2+)</name>
        <dbReference type="ChEBI" id="CHEBI:29108"/>
    </cofactor>
    <text evidence="5">Binds 2 calcium ions per subunit.</text>
</comment>
<dbReference type="PANTHER" id="PTHR11799:SF12">
    <property type="entry name" value="PARAOXONASE-RELATED"/>
    <property type="match status" value="1"/>
</dbReference>
<evidence type="ECO:0000313" key="7">
    <source>
        <dbReference type="RefSeq" id="XP_006820192.1"/>
    </source>
</evidence>
<accession>A0ABM0MJK1</accession>
<dbReference type="Proteomes" id="UP000694865">
    <property type="component" value="Unplaced"/>
</dbReference>
<dbReference type="PANTHER" id="PTHR11799">
    <property type="entry name" value="PARAOXONASE"/>
    <property type="match status" value="1"/>
</dbReference>
<keyword evidence="5" id="KW-0106">Calcium</keyword>
<evidence type="ECO:0000313" key="6">
    <source>
        <dbReference type="Proteomes" id="UP000694865"/>
    </source>
</evidence>
<proteinExistence type="inferred from homology"/>
<dbReference type="EC" id="3.1.1.2" evidence="5"/>
<evidence type="ECO:0000256" key="4">
    <source>
        <dbReference type="ARBA" id="ARBA00023180"/>
    </source>
</evidence>
<keyword evidence="2 5" id="KW-0378">Hydrolase</keyword>
<evidence type="ECO:0000256" key="2">
    <source>
        <dbReference type="ARBA" id="ARBA00022801"/>
    </source>
</evidence>
<keyword evidence="4 5" id="KW-0325">Glycoprotein</keyword>
<dbReference type="InterPro" id="IPR051288">
    <property type="entry name" value="Serum_paraoxonase/arylesterase"/>
</dbReference>
<comment type="catalytic activity">
    <reaction evidence="5">
        <text>a phenyl acetate + H2O = a phenol + acetate + H(+)</text>
        <dbReference type="Rhea" id="RHEA:17309"/>
        <dbReference type="ChEBI" id="CHEBI:15377"/>
        <dbReference type="ChEBI" id="CHEBI:15378"/>
        <dbReference type="ChEBI" id="CHEBI:30089"/>
        <dbReference type="ChEBI" id="CHEBI:33853"/>
        <dbReference type="ChEBI" id="CHEBI:140310"/>
        <dbReference type="EC" id="3.1.1.2"/>
    </reaction>
</comment>
<evidence type="ECO:0000256" key="1">
    <source>
        <dbReference type="ARBA" id="ARBA00008595"/>
    </source>
</evidence>
<keyword evidence="5" id="KW-0479">Metal-binding</keyword>
<dbReference type="PRINTS" id="PR01785">
    <property type="entry name" value="PARAOXONASE"/>
</dbReference>
<dbReference type="RefSeq" id="XP_006820192.1">
    <property type="nucleotide sequence ID" value="XM_006820129.1"/>
</dbReference>
<reference evidence="7" key="1">
    <citation type="submission" date="2025-08" db="UniProtKB">
        <authorList>
            <consortium name="RefSeq"/>
        </authorList>
    </citation>
    <scope>IDENTIFICATION</scope>
    <source>
        <tissue evidence="7">Testes</tissue>
    </source>
</reference>
<comment type="similarity">
    <text evidence="1 5">Belongs to the paraoxonase family.</text>
</comment>
<dbReference type="SUPFAM" id="SSF63829">
    <property type="entry name" value="Calcium-dependent phosphotriesterase"/>
    <property type="match status" value="1"/>
</dbReference>
<dbReference type="InterPro" id="IPR011042">
    <property type="entry name" value="6-blade_b-propeller_TolB-like"/>
</dbReference>
<gene>
    <name evidence="7" type="primary">LOC102809273</name>
</gene>
<evidence type="ECO:0000256" key="3">
    <source>
        <dbReference type="ARBA" id="ARBA00023157"/>
    </source>
</evidence>
<evidence type="ECO:0000256" key="5">
    <source>
        <dbReference type="RuleBase" id="RU368025"/>
    </source>
</evidence>
<keyword evidence="6" id="KW-1185">Reference proteome</keyword>
<dbReference type="Pfam" id="PF01731">
    <property type="entry name" value="Arylesterase"/>
    <property type="match status" value="1"/>
</dbReference>
<sequence>MIVKSGFHYANGINVSPDGRYLYVASITKGIIFVFEIMKDNSLEEKKRINVYSGVDNIEVDKKTGDLWLGCHAVLYQFARHEQNVTRSAPSHVLRIHFGSKSAPYDKVDIHQVLMDDGSFLKGSSVASYYDNKMLVGTVVDKLGFCEIKHL</sequence>